<evidence type="ECO:0000256" key="4">
    <source>
        <dbReference type="SAM" id="MobiDB-lite"/>
    </source>
</evidence>
<dbReference type="GO" id="GO:0005524">
    <property type="term" value="F:ATP binding"/>
    <property type="evidence" value="ECO:0007669"/>
    <property type="project" value="UniProtKB-KW"/>
</dbReference>
<gene>
    <name evidence="6" type="ORF">Leucomu_03075</name>
</gene>
<feature type="region of interest" description="Disordered" evidence="4">
    <location>
        <begin position="369"/>
        <end position="415"/>
    </location>
</feature>
<evidence type="ECO:0000256" key="3">
    <source>
        <dbReference type="ARBA" id="ARBA00022840"/>
    </source>
</evidence>
<dbReference type="RefSeq" id="WP_128386300.1">
    <property type="nucleotide sequence ID" value="NZ_CP035037.1"/>
</dbReference>
<evidence type="ECO:0000313" key="7">
    <source>
        <dbReference type="Proteomes" id="UP000285768"/>
    </source>
</evidence>
<proteinExistence type="predicted"/>
<dbReference type="PANTHER" id="PTHR42781">
    <property type="entry name" value="SPERMIDINE/PUTRESCINE IMPORT ATP-BINDING PROTEIN POTA"/>
    <property type="match status" value="1"/>
</dbReference>
<sequence>MSSVSLASVSLAYPGGHLGLADVDLRVGDGEFVALIGPSGSGKTTLLRTVAGFVRPTAGSVRVGDAVVADADRWVEPERRGLGMVFQQHAVWPHWSVGRNIEYPLRRSGVRRAERARRVSEALELVGLAGTERRNPATLSGGQRQRVAIARAIVARPRVLLLDEALSALDEPLRDRLRLELRLLTRELGLTVLHVTHDRSEALALADRVVVLDGGRVQQQGAPAELLRRPASAFVAGFIADATVIEGALDASGFRAHRPALRVAADRIERGPETGAAAAGAAGGAASPGWASPAPGSPVELAVLPEHVRVVPDSEGPAAVASSLFGRDGDDLVVDWNGLRLRSRGRGIRCAAGTRVRVEIERAIAYPAASTGRRAAGAEEPDAHEPAAAAPPQSSRTRRGSGAAEAQPAPPMVSA</sequence>
<keyword evidence="2" id="KW-0547">Nucleotide-binding</keyword>
<feature type="region of interest" description="Disordered" evidence="4">
    <location>
        <begin position="274"/>
        <end position="294"/>
    </location>
</feature>
<dbReference type="Gene3D" id="3.40.50.300">
    <property type="entry name" value="P-loop containing nucleotide triphosphate hydrolases"/>
    <property type="match status" value="1"/>
</dbReference>
<dbReference type="EMBL" id="CP035037">
    <property type="protein sequence ID" value="QAB17032.1"/>
    <property type="molecule type" value="Genomic_DNA"/>
</dbReference>
<evidence type="ECO:0000256" key="2">
    <source>
        <dbReference type="ARBA" id="ARBA00022741"/>
    </source>
</evidence>
<reference evidence="6 7" key="1">
    <citation type="submission" date="2019-01" db="EMBL/GenBank/DDBJ databases">
        <title>Leucobacter muris sp. nov. isolated from the nose of a laboratory mouse.</title>
        <authorList>
            <person name="Benga L."/>
            <person name="Sproeer C."/>
            <person name="Schumann P."/>
            <person name="Verbarg S."/>
            <person name="Bunk B."/>
            <person name="Engelhardt E."/>
            <person name="Benten P.M."/>
            <person name="Sager M."/>
        </authorList>
    </citation>
    <scope>NUCLEOTIDE SEQUENCE [LARGE SCALE GENOMIC DNA]</scope>
    <source>
        <strain evidence="6 7">DSM 101948</strain>
    </source>
</reference>
<evidence type="ECO:0000256" key="1">
    <source>
        <dbReference type="ARBA" id="ARBA00022448"/>
    </source>
</evidence>
<evidence type="ECO:0000313" key="6">
    <source>
        <dbReference type="EMBL" id="QAB17032.1"/>
    </source>
</evidence>
<dbReference type="Pfam" id="PF00005">
    <property type="entry name" value="ABC_tran"/>
    <property type="match status" value="1"/>
</dbReference>
<keyword evidence="1" id="KW-0813">Transport</keyword>
<keyword evidence="7" id="KW-1185">Reference proteome</keyword>
<dbReference type="SMART" id="SM00382">
    <property type="entry name" value="AAA"/>
    <property type="match status" value="1"/>
</dbReference>
<dbReference type="InterPro" id="IPR050093">
    <property type="entry name" value="ABC_SmlMolc_Importer"/>
</dbReference>
<protein>
    <submittedName>
        <fullName evidence="6">ABC transporter ATP-binding protein</fullName>
    </submittedName>
</protein>
<dbReference type="PROSITE" id="PS00211">
    <property type="entry name" value="ABC_TRANSPORTER_1"/>
    <property type="match status" value="1"/>
</dbReference>
<dbReference type="InterPro" id="IPR003439">
    <property type="entry name" value="ABC_transporter-like_ATP-bd"/>
</dbReference>
<feature type="compositionally biased region" description="Low complexity" evidence="4">
    <location>
        <begin position="275"/>
        <end position="294"/>
    </location>
</feature>
<organism evidence="6 7">
    <name type="scientific">Leucobacter muris</name>
    <dbReference type="NCBI Taxonomy" id="1935379"/>
    <lineage>
        <taxon>Bacteria</taxon>
        <taxon>Bacillati</taxon>
        <taxon>Actinomycetota</taxon>
        <taxon>Actinomycetes</taxon>
        <taxon>Micrococcales</taxon>
        <taxon>Microbacteriaceae</taxon>
        <taxon>Leucobacter</taxon>
    </lineage>
</organism>
<dbReference type="InterPro" id="IPR027417">
    <property type="entry name" value="P-loop_NTPase"/>
</dbReference>
<dbReference type="PROSITE" id="PS50893">
    <property type="entry name" value="ABC_TRANSPORTER_2"/>
    <property type="match status" value="1"/>
</dbReference>
<accession>A0ABX5QD87</accession>
<keyword evidence="3 6" id="KW-0067">ATP-binding</keyword>
<evidence type="ECO:0000259" key="5">
    <source>
        <dbReference type="PROSITE" id="PS50893"/>
    </source>
</evidence>
<dbReference type="InterPro" id="IPR003593">
    <property type="entry name" value="AAA+_ATPase"/>
</dbReference>
<dbReference type="PANTHER" id="PTHR42781:SF4">
    <property type="entry name" value="SPERMIDINE_PUTRESCINE IMPORT ATP-BINDING PROTEIN POTA"/>
    <property type="match status" value="1"/>
</dbReference>
<name>A0ABX5QD87_9MICO</name>
<dbReference type="InterPro" id="IPR017871">
    <property type="entry name" value="ABC_transporter-like_CS"/>
</dbReference>
<dbReference type="Proteomes" id="UP000285768">
    <property type="component" value="Chromosome"/>
</dbReference>
<dbReference type="SUPFAM" id="SSF52540">
    <property type="entry name" value="P-loop containing nucleoside triphosphate hydrolases"/>
    <property type="match status" value="1"/>
</dbReference>
<feature type="domain" description="ABC transporter" evidence="5">
    <location>
        <begin position="4"/>
        <end position="239"/>
    </location>
</feature>